<dbReference type="SUPFAM" id="SSF52980">
    <property type="entry name" value="Restriction endonuclease-like"/>
    <property type="match status" value="1"/>
</dbReference>
<gene>
    <name evidence="2" type="ORF">H8S17_05320</name>
</gene>
<dbReference type="AlphaFoldDB" id="A0A923RT99"/>
<evidence type="ECO:0000313" key="3">
    <source>
        <dbReference type="Proteomes" id="UP000606720"/>
    </source>
</evidence>
<accession>A0A923RT99</accession>
<keyword evidence="2" id="KW-0378">Hydrolase</keyword>
<dbReference type="Proteomes" id="UP000606720">
    <property type="component" value="Unassembled WGS sequence"/>
</dbReference>
<dbReference type="EMBL" id="JACOPH010000003">
    <property type="protein sequence ID" value="MBC5713635.1"/>
    <property type="molecule type" value="Genomic_DNA"/>
</dbReference>
<name>A0A923RT99_9FIRM</name>
<evidence type="ECO:0000259" key="1">
    <source>
        <dbReference type="Pfam" id="PF05685"/>
    </source>
</evidence>
<dbReference type="PANTHER" id="PTHR34107:SF4">
    <property type="entry name" value="SLL1222 PROTEIN"/>
    <property type="match status" value="1"/>
</dbReference>
<dbReference type="InterPro" id="IPR011335">
    <property type="entry name" value="Restrct_endonuc-II-like"/>
</dbReference>
<dbReference type="PANTHER" id="PTHR34107">
    <property type="entry name" value="SLL0198 PROTEIN-RELATED"/>
    <property type="match status" value="1"/>
</dbReference>
<dbReference type="Gene3D" id="3.90.1570.10">
    <property type="entry name" value="tt1808, chain A"/>
    <property type="match status" value="1"/>
</dbReference>
<dbReference type="Pfam" id="PF05685">
    <property type="entry name" value="Uma2"/>
    <property type="match status" value="1"/>
</dbReference>
<dbReference type="InterPro" id="IPR008538">
    <property type="entry name" value="Uma2"/>
</dbReference>
<reference evidence="2" key="1">
    <citation type="submission" date="2020-08" db="EMBL/GenBank/DDBJ databases">
        <title>Genome public.</title>
        <authorList>
            <person name="Liu C."/>
            <person name="Sun Q."/>
        </authorList>
    </citation>
    <scope>NUCLEOTIDE SEQUENCE</scope>
    <source>
        <strain evidence="2">BX1005</strain>
    </source>
</reference>
<feature type="domain" description="Putative restriction endonuclease" evidence="1">
    <location>
        <begin position="15"/>
        <end position="151"/>
    </location>
</feature>
<organism evidence="2 3">
    <name type="scientific">Roseburia zhanii</name>
    <dbReference type="NCBI Taxonomy" id="2763064"/>
    <lineage>
        <taxon>Bacteria</taxon>
        <taxon>Bacillati</taxon>
        <taxon>Bacillota</taxon>
        <taxon>Clostridia</taxon>
        <taxon>Lachnospirales</taxon>
        <taxon>Lachnospiraceae</taxon>
        <taxon>Roseburia</taxon>
    </lineage>
</organism>
<evidence type="ECO:0000313" key="2">
    <source>
        <dbReference type="EMBL" id="MBC5713635.1"/>
    </source>
</evidence>
<keyword evidence="2" id="KW-0255">Endonuclease</keyword>
<dbReference type="GO" id="GO:0004519">
    <property type="term" value="F:endonuclease activity"/>
    <property type="evidence" value="ECO:0007669"/>
    <property type="project" value="UniProtKB-KW"/>
</dbReference>
<keyword evidence="3" id="KW-1185">Reference proteome</keyword>
<dbReference type="CDD" id="cd06260">
    <property type="entry name" value="DUF820-like"/>
    <property type="match status" value="1"/>
</dbReference>
<proteinExistence type="predicted"/>
<sequence>MPLPKENTYTTDYIYSLPEGQRAELIDGVIYDMAPPNRLHQELVSELHYKITDYIKKNKGVCKVYPAPFAVFLNADDRNYVEPDISVICDNDKLDDKGCNGAPDWIIEIASPSTKRIDYSIKLFKYRSAGVREYWIVNPRTRIVNVYDFEKEALTDQYCFDDDIQVCIYDDLTINIAELLK</sequence>
<keyword evidence="2" id="KW-0540">Nuclease</keyword>
<protein>
    <submittedName>
        <fullName evidence="2">Uma2 family endonuclease</fullName>
    </submittedName>
</protein>
<comment type="caution">
    <text evidence="2">The sequence shown here is derived from an EMBL/GenBank/DDBJ whole genome shotgun (WGS) entry which is preliminary data.</text>
</comment>
<dbReference type="RefSeq" id="WP_186866531.1">
    <property type="nucleotide sequence ID" value="NZ_JACOPH010000003.1"/>
</dbReference>
<dbReference type="InterPro" id="IPR012296">
    <property type="entry name" value="Nuclease_put_TT1808"/>
</dbReference>